<gene>
    <name evidence="1" type="ORF">TSUD_290050</name>
</gene>
<dbReference type="AlphaFoldDB" id="A0A2Z6P6R6"/>
<accession>A0A2Z6P6R6</accession>
<proteinExistence type="predicted"/>
<dbReference type="Proteomes" id="UP000242715">
    <property type="component" value="Unassembled WGS sequence"/>
</dbReference>
<sequence length="67" mass="7419">MEQRRKKLVAWAEPPPELPYAEPDGAAMKPQITQLMNAPTPALKCPETMVVLRQPKVRVTSTTSDAC</sequence>
<evidence type="ECO:0000313" key="2">
    <source>
        <dbReference type="Proteomes" id="UP000242715"/>
    </source>
</evidence>
<evidence type="ECO:0000313" key="1">
    <source>
        <dbReference type="EMBL" id="GAU39439.1"/>
    </source>
</evidence>
<dbReference type="EMBL" id="DF973762">
    <property type="protein sequence ID" value="GAU39439.1"/>
    <property type="molecule type" value="Genomic_DNA"/>
</dbReference>
<reference evidence="2" key="1">
    <citation type="journal article" date="2017" name="Front. Plant Sci.">
        <title>Climate Clever Clovers: New Paradigm to Reduce the Environmental Footprint of Ruminants by Breeding Low Methanogenic Forages Utilizing Haplotype Variation.</title>
        <authorList>
            <person name="Kaur P."/>
            <person name="Appels R."/>
            <person name="Bayer P.E."/>
            <person name="Keeble-Gagnere G."/>
            <person name="Wang J."/>
            <person name="Hirakawa H."/>
            <person name="Shirasawa K."/>
            <person name="Vercoe P."/>
            <person name="Stefanova K."/>
            <person name="Durmic Z."/>
            <person name="Nichols P."/>
            <person name="Revell C."/>
            <person name="Isobe S.N."/>
            <person name="Edwards D."/>
            <person name="Erskine W."/>
        </authorList>
    </citation>
    <scope>NUCLEOTIDE SEQUENCE [LARGE SCALE GENOMIC DNA]</scope>
    <source>
        <strain evidence="2">cv. Daliak</strain>
    </source>
</reference>
<keyword evidence="2" id="KW-1185">Reference proteome</keyword>
<organism evidence="1 2">
    <name type="scientific">Trifolium subterraneum</name>
    <name type="common">Subterranean clover</name>
    <dbReference type="NCBI Taxonomy" id="3900"/>
    <lineage>
        <taxon>Eukaryota</taxon>
        <taxon>Viridiplantae</taxon>
        <taxon>Streptophyta</taxon>
        <taxon>Embryophyta</taxon>
        <taxon>Tracheophyta</taxon>
        <taxon>Spermatophyta</taxon>
        <taxon>Magnoliopsida</taxon>
        <taxon>eudicotyledons</taxon>
        <taxon>Gunneridae</taxon>
        <taxon>Pentapetalae</taxon>
        <taxon>rosids</taxon>
        <taxon>fabids</taxon>
        <taxon>Fabales</taxon>
        <taxon>Fabaceae</taxon>
        <taxon>Papilionoideae</taxon>
        <taxon>50 kb inversion clade</taxon>
        <taxon>NPAAA clade</taxon>
        <taxon>Hologalegina</taxon>
        <taxon>IRL clade</taxon>
        <taxon>Trifolieae</taxon>
        <taxon>Trifolium</taxon>
    </lineage>
</organism>
<protein>
    <submittedName>
        <fullName evidence="1">Uncharacterized protein</fullName>
    </submittedName>
</protein>
<name>A0A2Z6P6R6_TRISU</name>